<name>A0A3N2D0I0_9MICO</name>
<dbReference type="Proteomes" id="UP000275356">
    <property type="component" value="Unassembled WGS sequence"/>
</dbReference>
<proteinExistence type="predicted"/>
<evidence type="ECO:0000259" key="1">
    <source>
        <dbReference type="SMART" id="SM00860"/>
    </source>
</evidence>
<gene>
    <name evidence="2" type="ORF">EDD28_2565</name>
</gene>
<keyword evidence="3" id="KW-1185">Reference proteome</keyword>
<feature type="domain" description="Knr4/Smi1-like" evidence="1">
    <location>
        <begin position="48"/>
        <end position="156"/>
    </location>
</feature>
<dbReference type="AlphaFoldDB" id="A0A3N2D0I0"/>
<dbReference type="InterPro" id="IPR037883">
    <property type="entry name" value="Knr4/Smi1-like_sf"/>
</dbReference>
<dbReference type="SMART" id="SM00860">
    <property type="entry name" value="SMI1_KNR4"/>
    <property type="match status" value="1"/>
</dbReference>
<dbReference type="SUPFAM" id="SSF160631">
    <property type="entry name" value="SMI1/KNR4-like"/>
    <property type="match status" value="1"/>
</dbReference>
<dbReference type="EMBL" id="RKHQ01000002">
    <property type="protein sequence ID" value="ROR93158.1"/>
    <property type="molecule type" value="Genomic_DNA"/>
</dbReference>
<evidence type="ECO:0000313" key="3">
    <source>
        <dbReference type="Proteomes" id="UP000275356"/>
    </source>
</evidence>
<evidence type="ECO:0000313" key="2">
    <source>
        <dbReference type="EMBL" id="ROR93158.1"/>
    </source>
</evidence>
<comment type="caution">
    <text evidence="2">The sequence shown here is derived from an EMBL/GenBank/DDBJ whole genome shotgun (WGS) entry which is preliminary data.</text>
</comment>
<reference evidence="2 3" key="1">
    <citation type="submission" date="2018-11" db="EMBL/GenBank/DDBJ databases">
        <title>Sequencing the genomes of 1000 actinobacteria strains.</title>
        <authorList>
            <person name="Klenk H.-P."/>
        </authorList>
    </citation>
    <scope>NUCLEOTIDE SEQUENCE [LARGE SCALE GENOMIC DNA]</scope>
    <source>
        <strain evidence="2 3">DSM 13521</strain>
    </source>
</reference>
<organism evidence="2 3">
    <name type="scientific">Salana multivorans</name>
    <dbReference type="NCBI Taxonomy" id="120377"/>
    <lineage>
        <taxon>Bacteria</taxon>
        <taxon>Bacillati</taxon>
        <taxon>Actinomycetota</taxon>
        <taxon>Actinomycetes</taxon>
        <taxon>Micrococcales</taxon>
        <taxon>Beutenbergiaceae</taxon>
        <taxon>Salana</taxon>
    </lineage>
</organism>
<protein>
    <recommendedName>
        <fullName evidence="1">Knr4/Smi1-like domain-containing protein</fullName>
    </recommendedName>
</protein>
<sequence>MNTRWVSQRPQPLAVHHPISLPWWTGSMRDVTRDDLIRQLGGEVVSPGASTVDIAVAESLLGVTFPPGLLRLLRLSNGLRLGATVVHDLDEITARSQEPDVLFQLPDHLVIGVAGAGRSLVMHANNDIVLDVPDSPWDGGDMHQSAMEPLDLFLRYGGVPLREREPYSSLPGATNARDHALRAGRAAASEITHTDVTRNVGALTGDSCLGQVAVYGIADREAARVQYEHSEDVFLRLCRPPCPVAGGEEDYVKLWNEIADQLRPDVDGAAAGRDLPDFTDVDGLSIAAGTVRTVLFGYTAEVFARGLSPDVPTPVTSMLAVLRAGHLPIGVDGAGRVLVY</sequence>
<dbReference type="InterPro" id="IPR018958">
    <property type="entry name" value="Knr4/Smi1-like_dom"/>
</dbReference>
<accession>A0A3N2D0I0</accession>